<gene>
    <name evidence="7" type="ORF">B0I36DRAFT_318442</name>
</gene>
<dbReference type="Pfam" id="PF04082">
    <property type="entry name" value="Fungal_trans"/>
    <property type="match status" value="1"/>
</dbReference>
<sequence length="531" mass="59361">MTAVNAMFALGCEFSDHPPEEKEAAAAMFFERTRALMKMDLLENGSLAHVQALLLVGQYLTCTHYPTQCWNIVGFACRMAIGLGLQSSRNDAGLSDLELEVRRRTWYGCVQMDMTVSMTLGRPPSVYMTEEVPLPRAIDDEFLGLDRENASQPPDLPSQLLFTRHNIKCATVLGTILRTLYYPSVEARPAYQQLRSRRSPVSTVDEDLHSILQLDSQLEELANQVPEPLRWDRTDLPAGLDERGRILRRQTNVLHARYLHTKILLYRPSFTSFCAGAHAHPKEPAAESPKYRQPASLSNSLQFNTAVDCVRIACALVESVKNATIADVTGAWWFRVFYLLTCSVIIIIADCTPPLRRKLGSTMLDKAWDDCIEALSLIGQKSLRAESYLRSLQLLRQRSLAMVQNASRVRSRQPSTAYPTRPGTPMAPAQPSQQQHNRENEARLTPNDVVHSEPDNTAQGPAMNEQHQEQNAQQHPHDGEWTDSFDEFTDFDFDIPALLGSWEADLNDMHAGGHGAGPGLNSLGYSVSAFL</sequence>
<name>A0A9P9BR18_9PEZI</name>
<feature type="compositionally biased region" description="Low complexity" evidence="5">
    <location>
        <begin position="462"/>
        <end position="474"/>
    </location>
</feature>
<evidence type="ECO:0000259" key="6">
    <source>
        <dbReference type="SMART" id="SM00906"/>
    </source>
</evidence>
<keyword evidence="8" id="KW-1185">Reference proteome</keyword>
<dbReference type="PANTHER" id="PTHR47424:SF3">
    <property type="entry name" value="REGULATORY PROTEIN GAL4"/>
    <property type="match status" value="1"/>
</dbReference>
<proteinExistence type="predicted"/>
<accession>A0A9P9BR18</accession>
<dbReference type="EMBL" id="JAGTJQ010000003">
    <property type="protein sequence ID" value="KAH7035473.1"/>
    <property type="molecule type" value="Genomic_DNA"/>
</dbReference>
<keyword evidence="2" id="KW-0238">DNA-binding</keyword>
<comment type="caution">
    <text evidence="7">The sequence shown here is derived from an EMBL/GenBank/DDBJ whole genome shotgun (WGS) entry which is preliminary data.</text>
</comment>
<dbReference type="Proteomes" id="UP000756346">
    <property type="component" value="Unassembled WGS sequence"/>
</dbReference>
<evidence type="ECO:0000256" key="5">
    <source>
        <dbReference type="SAM" id="MobiDB-lite"/>
    </source>
</evidence>
<keyword evidence="1" id="KW-0805">Transcription regulation</keyword>
<dbReference type="GO" id="GO:0008270">
    <property type="term" value="F:zinc ion binding"/>
    <property type="evidence" value="ECO:0007669"/>
    <property type="project" value="InterPro"/>
</dbReference>
<dbReference type="InterPro" id="IPR007219">
    <property type="entry name" value="XnlR_reg_dom"/>
</dbReference>
<protein>
    <submittedName>
        <fullName evidence="7">Fungal-specific transcription factor domain-containing protein</fullName>
    </submittedName>
</protein>
<dbReference type="GeneID" id="70182830"/>
<dbReference type="RefSeq" id="XP_046015566.1">
    <property type="nucleotide sequence ID" value="XM_046153284.1"/>
</dbReference>
<evidence type="ECO:0000256" key="4">
    <source>
        <dbReference type="ARBA" id="ARBA00023242"/>
    </source>
</evidence>
<dbReference type="SMART" id="SM00906">
    <property type="entry name" value="Fungal_trans"/>
    <property type="match status" value="1"/>
</dbReference>
<evidence type="ECO:0000256" key="1">
    <source>
        <dbReference type="ARBA" id="ARBA00023015"/>
    </source>
</evidence>
<evidence type="ECO:0000313" key="8">
    <source>
        <dbReference type="Proteomes" id="UP000756346"/>
    </source>
</evidence>
<evidence type="ECO:0000256" key="2">
    <source>
        <dbReference type="ARBA" id="ARBA00023125"/>
    </source>
</evidence>
<dbReference type="OrthoDB" id="424974at2759"/>
<evidence type="ECO:0000256" key="3">
    <source>
        <dbReference type="ARBA" id="ARBA00023163"/>
    </source>
</evidence>
<keyword evidence="4" id="KW-0539">Nucleus</keyword>
<feature type="region of interest" description="Disordered" evidence="5">
    <location>
        <begin position="405"/>
        <end position="483"/>
    </location>
</feature>
<evidence type="ECO:0000313" key="7">
    <source>
        <dbReference type="EMBL" id="KAH7035473.1"/>
    </source>
</evidence>
<dbReference type="CDD" id="cd12148">
    <property type="entry name" value="fungal_TF_MHR"/>
    <property type="match status" value="1"/>
</dbReference>
<dbReference type="GO" id="GO:0000435">
    <property type="term" value="P:positive regulation of transcription from RNA polymerase II promoter by galactose"/>
    <property type="evidence" value="ECO:0007669"/>
    <property type="project" value="TreeGrafter"/>
</dbReference>
<dbReference type="GO" id="GO:0006351">
    <property type="term" value="P:DNA-templated transcription"/>
    <property type="evidence" value="ECO:0007669"/>
    <property type="project" value="InterPro"/>
</dbReference>
<feature type="domain" description="Xylanolytic transcriptional activator regulatory" evidence="6">
    <location>
        <begin position="69"/>
        <end position="141"/>
    </location>
</feature>
<dbReference type="GO" id="GO:0005634">
    <property type="term" value="C:nucleus"/>
    <property type="evidence" value="ECO:0007669"/>
    <property type="project" value="TreeGrafter"/>
</dbReference>
<dbReference type="PANTHER" id="PTHR47424">
    <property type="entry name" value="REGULATORY PROTEIN GAL4"/>
    <property type="match status" value="1"/>
</dbReference>
<reference evidence="7" key="1">
    <citation type="journal article" date="2021" name="Nat. Commun.">
        <title>Genetic determinants of endophytism in the Arabidopsis root mycobiome.</title>
        <authorList>
            <person name="Mesny F."/>
            <person name="Miyauchi S."/>
            <person name="Thiergart T."/>
            <person name="Pickel B."/>
            <person name="Atanasova L."/>
            <person name="Karlsson M."/>
            <person name="Huettel B."/>
            <person name="Barry K.W."/>
            <person name="Haridas S."/>
            <person name="Chen C."/>
            <person name="Bauer D."/>
            <person name="Andreopoulos W."/>
            <person name="Pangilinan J."/>
            <person name="LaButti K."/>
            <person name="Riley R."/>
            <person name="Lipzen A."/>
            <person name="Clum A."/>
            <person name="Drula E."/>
            <person name="Henrissat B."/>
            <person name="Kohler A."/>
            <person name="Grigoriev I.V."/>
            <person name="Martin F.M."/>
            <person name="Hacquard S."/>
        </authorList>
    </citation>
    <scope>NUCLEOTIDE SEQUENCE</scope>
    <source>
        <strain evidence="7">MPI-CAGE-CH-0230</strain>
    </source>
</reference>
<dbReference type="AlphaFoldDB" id="A0A9P9BR18"/>
<organism evidence="7 8">
    <name type="scientific">Microdochium trichocladiopsis</name>
    <dbReference type="NCBI Taxonomy" id="1682393"/>
    <lineage>
        <taxon>Eukaryota</taxon>
        <taxon>Fungi</taxon>
        <taxon>Dikarya</taxon>
        <taxon>Ascomycota</taxon>
        <taxon>Pezizomycotina</taxon>
        <taxon>Sordariomycetes</taxon>
        <taxon>Xylariomycetidae</taxon>
        <taxon>Xylariales</taxon>
        <taxon>Microdochiaceae</taxon>
        <taxon>Microdochium</taxon>
    </lineage>
</organism>
<feature type="compositionally biased region" description="Polar residues" evidence="5">
    <location>
        <begin position="405"/>
        <end position="418"/>
    </location>
</feature>
<dbReference type="GO" id="GO:0000981">
    <property type="term" value="F:DNA-binding transcription factor activity, RNA polymerase II-specific"/>
    <property type="evidence" value="ECO:0007669"/>
    <property type="project" value="TreeGrafter"/>
</dbReference>
<dbReference type="InterPro" id="IPR051127">
    <property type="entry name" value="Fungal_SecMet_Regulators"/>
</dbReference>
<dbReference type="GO" id="GO:0000978">
    <property type="term" value="F:RNA polymerase II cis-regulatory region sequence-specific DNA binding"/>
    <property type="evidence" value="ECO:0007669"/>
    <property type="project" value="TreeGrafter"/>
</dbReference>
<keyword evidence="3" id="KW-0804">Transcription</keyword>